<evidence type="ECO:0000256" key="1">
    <source>
        <dbReference type="SAM" id="MobiDB-lite"/>
    </source>
</evidence>
<dbReference type="AlphaFoldDB" id="A0A973W2A4"/>
<dbReference type="EMBL" id="JAAOLE020000001">
    <property type="protein sequence ID" value="NVI45874.1"/>
    <property type="molecule type" value="Genomic_DNA"/>
</dbReference>
<proteinExistence type="predicted"/>
<feature type="region of interest" description="Disordered" evidence="1">
    <location>
        <begin position="60"/>
        <end position="98"/>
    </location>
</feature>
<organism evidence="2">
    <name type="scientific">Bradyrhizobium septentrionale</name>
    <dbReference type="NCBI Taxonomy" id="1404411"/>
    <lineage>
        <taxon>Bacteria</taxon>
        <taxon>Pseudomonadati</taxon>
        <taxon>Pseudomonadota</taxon>
        <taxon>Alphaproteobacteria</taxon>
        <taxon>Hyphomicrobiales</taxon>
        <taxon>Nitrobacteraceae</taxon>
        <taxon>Bradyrhizobium</taxon>
    </lineage>
</organism>
<evidence type="ECO:0000313" key="2">
    <source>
        <dbReference type="EMBL" id="NVI45874.1"/>
    </source>
</evidence>
<gene>
    <name evidence="2" type="ORF">HAP48_023515</name>
</gene>
<name>A0A973W2A4_9BRAD</name>
<reference evidence="2" key="1">
    <citation type="submission" date="2020-06" db="EMBL/GenBank/DDBJ databases">
        <title>Whole Genome Sequence of Bradyrhizobium sp. Strain 1S1.</title>
        <authorList>
            <person name="Bromfield E.S.P."/>
            <person name="Cloutier S."/>
        </authorList>
    </citation>
    <scope>NUCLEOTIDE SEQUENCE [LARGE SCALE GENOMIC DNA]</scope>
    <source>
        <strain evidence="2">1S1</strain>
    </source>
</reference>
<comment type="caution">
    <text evidence="2">The sequence shown here is derived from an EMBL/GenBank/DDBJ whole genome shotgun (WGS) entry which is preliminary data.</text>
</comment>
<protein>
    <submittedName>
        <fullName evidence="2">Uncharacterized protein</fullName>
    </submittedName>
</protein>
<accession>A0A973W2A4</accession>
<sequence>MEDSVQVRCTRCKNFFRDRARRLQNGYTRQCPSCEIVLFFDEDSADSNIKRAMRLARRARKELRESEAVNPRKAAAARRQYGGRSASNARGTDEEDGD</sequence>